<dbReference type="GO" id="GO:0016779">
    <property type="term" value="F:nucleotidyltransferase activity"/>
    <property type="evidence" value="ECO:0000318"/>
    <property type="project" value="GO_Central"/>
</dbReference>
<protein>
    <recommendedName>
        <fullName evidence="4">Threonylcarbamoyl-AMP synthase</fullName>
        <ecNumber evidence="3">2.7.7.87</ecNumber>
    </recommendedName>
</protein>
<comment type="similarity">
    <text evidence="2">Belongs to the SUA5 family.</text>
</comment>
<dbReference type="PANTHER" id="PTHR17490">
    <property type="entry name" value="SUA5"/>
    <property type="match status" value="1"/>
</dbReference>
<evidence type="ECO:0000313" key="10">
    <source>
        <dbReference type="Proteomes" id="UP000009022"/>
    </source>
</evidence>
<evidence type="ECO:0000256" key="2">
    <source>
        <dbReference type="ARBA" id="ARBA00007663"/>
    </source>
</evidence>
<comment type="catalytic activity">
    <reaction evidence="7">
        <text>L-threonine + hydrogencarbonate + ATP = L-threonylcarbamoyladenylate + diphosphate + H2O</text>
        <dbReference type="Rhea" id="RHEA:36407"/>
        <dbReference type="ChEBI" id="CHEBI:15377"/>
        <dbReference type="ChEBI" id="CHEBI:17544"/>
        <dbReference type="ChEBI" id="CHEBI:30616"/>
        <dbReference type="ChEBI" id="CHEBI:33019"/>
        <dbReference type="ChEBI" id="CHEBI:57926"/>
        <dbReference type="ChEBI" id="CHEBI:73682"/>
        <dbReference type="EC" id="2.7.7.87"/>
    </reaction>
</comment>
<evidence type="ECO:0000313" key="9">
    <source>
        <dbReference type="EMBL" id="EDV18528.1"/>
    </source>
</evidence>
<dbReference type="AlphaFoldDB" id="B3SFG8"/>
<dbReference type="EMBL" id="DS986265">
    <property type="protein sequence ID" value="EDV18528.1"/>
    <property type="molecule type" value="Genomic_DNA"/>
</dbReference>
<comment type="subcellular location">
    <subcellularLocation>
        <location evidence="1">Cytoplasm</location>
    </subcellularLocation>
</comment>
<dbReference type="InterPro" id="IPR017945">
    <property type="entry name" value="DHBP_synth_RibB-like_a/b_dom"/>
</dbReference>
<dbReference type="STRING" id="10228.B3SFG8"/>
<evidence type="ECO:0000256" key="5">
    <source>
        <dbReference type="ARBA" id="ARBA00022490"/>
    </source>
</evidence>
<evidence type="ECO:0000256" key="6">
    <source>
        <dbReference type="ARBA" id="ARBA00022679"/>
    </source>
</evidence>
<dbReference type="GO" id="GO:0061710">
    <property type="term" value="F:L-threonylcarbamoyladenylate synthase"/>
    <property type="evidence" value="ECO:0007669"/>
    <property type="project" value="UniProtKB-EC"/>
</dbReference>
<dbReference type="GO" id="GO:0000049">
    <property type="term" value="F:tRNA binding"/>
    <property type="evidence" value="ECO:0000318"/>
    <property type="project" value="GO_Central"/>
</dbReference>
<dbReference type="InterPro" id="IPR050156">
    <property type="entry name" value="TC-AMP_synthase_SUA5"/>
</dbReference>
<dbReference type="PROSITE" id="PS51163">
    <property type="entry name" value="YRDC"/>
    <property type="match status" value="1"/>
</dbReference>
<dbReference type="GO" id="GO:0005737">
    <property type="term" value="C:cytoplasm"/>
    <property type="evidence" value="ECO:0000318"/>
    <property type="project" value="GO_Central"/>
</dbReference>
<keyword evidence="10" id="KW-1185">Reference proteome</keyword>
<keyword evidence="6" id="KW-0808">Transferase</keyword>
<dbReference type="KEGG" id="tad:TRIADDRAFT_35031"/>
<dbReference type="RefSeq" id="XP_002118987.1">
    <property type="nucleotide sequence ID" value="XM_002118951.2"/>
</dbReference>
<dbReference type="HOGENOM" id="CLU_031397_3_2_1"/>
<organism evidence="9 10">
    <name type="scientific">Trichoplax adhaerens</name>
    <name type="common">Trichoplax reptans</name>
    <dbReference type="NCBI Taxonomy" id="10228"/>
    <lineage>
        <taxon>Eukaryota</taxon>
        <taxon>Metazoa</taxon>
        <taxon>Placozoa</taxon>
        <taxon>Uniplacotomia</taxon>
        <taxon>Trichoplacea</taxon>
        <taxon>Trichoplacidae</taxon>
        <taxon>Trichoplax</taxon>
    </lineage>
</organism>
<feature type="domain" description="YrdC-like" evidence="8">
    <location>
        <begin position="1"/>
        <end position="176"/>
    </location>
</feature>
<dbReference type="eggNOG" id="KOG3051">
    <property type="taxonomic scope" value="Eukaryota"/>
</dbReference>
<dbReference type="InterPro" id="IPR006070">
    <property type="entry name" value="Sua5-like_dom"/>
</dbReference>
<dbReference type="OMA" id="LVDAFWP"/>
<dbReference type="OrthoDB" id="3648309at2759"/>
<dbReference type="GO" id="GO:0006450">
    <property type="term" value="P:regulation of translational fidelity"/>
    <property type="evidence" value="ECO:0000318"/>
    <property type="project" value="GO_Central"/>
</dbReference>
<accession>B3SFG8</accession>
<dbReference type="PhylomeDB" id="B3SFG8"/>
<dbReference type="EC" id="2.7.7.87" evidence="3"/>
<evidence type="ECO:0000256" key="3">
    <source>
        <dbReference type="ARBA" id="ARBA00012584"/>
    </source>
</evidence>
<gene>
    <name evidence="9" type="ORF">TRIADDRAFT_35031</name>
</gene>
<proteinExistence type="inferred from homology"/>
<evidence type="ECO:0000256" key="1">
    <source>
        <dbReference type="ARBA" id="ARBA00004496"/>
    </source>
</evidence>
<dbReference type="CTD" id="6760200"/>
<dbReference type="GO" id="GO:0003725">
    <property type="term" value="F:double-stranded RNA binding"/>
    <property type="evidence" value="ECO:0007669"/>
    <property type="project" value="InterPro"/>
</dbReference>
<dbReference type="SUPFAM" id="SSF55821">
    <property type="entry name" value="YrdC/RibB"/>
    <property type="match status" value="1"/>
</dbReference>
<sequence length="185" mass="21169">ICIPTDTIYALSCDATNIEAIQKIYKIKQRALDKTLPMFMSNIKMARLYANFYKKELNLADKFWPGALTLVSRIKNTHKNLPNLLKNNQKVAIRVPKNKLIQSVCQSINKPIIATSANISNQKNINSLDEIIKEFENKVNLIIKDNRELSDNCLTASTIIEFTNNEKYRILRKGVISKKELDNIS</sequence>
<dbReference type="InParanoid" id="B3SFG8"/>
<keyword evidence="5" id="KW-0963">Cytoplasm</keyword>
<evidence type="ECO:0000256" key="7">
    <source>
        <dbReference type="ARBA" id="ARBA00048366"/>
    </source>
</evidence>
<dbReference type="Pfam" id="PF01300">
    <property type="entry name" value="Sua5_yciO_yrdC"/>
    <property type="match status" value="1"/>
</dbReference>
<name>B3SFG8_TRIAD</name>
<dbReference type="PANTHER" id="PTHR17490:SF10">
    <property type="entry name" value="THREONYLCARBAMOYL-AMP SYNTHASE"/>
    <property type="match status" value="1"/>
</dbReference>
<dbReference type="NCBIfam" id="TIGR00057">
    <property type="entry name" value="L-threonylcarbamoyladenylate synthase"/>
    <property type="match status" value="1"/>
</dbReference>
<dbReference type="Proteomes" id="UP000009022">
    <property type="component" value="Unassembled WGS sequence"/>
</dbReference>
<reference evidence="9 10" key="1">
    <citation type="journal article" date="2008" name="Nature">
        <title>The Trichoplax genome and the nature of placozoans.</title>
        <authorList>
            <person name="Srivastava M."/>
            <person name="Begovic E."/>
            <person name="Chapman J."/>
            <person name="Putnam N.H."/>
            <person name="Hellsten U."/>
            <person name="Kawashima T."/>
            <person name="Kuo A."/>
            <person name="Mitros T."/>
            <person name="Salamov A."/>
            <person name="Carpenter M.L."/>
            <person name="Signorovitch A.Y."/>
            <person name="Moreno M.A."/>
            <person name="Kamm K."/>
            <person name="Grimwood J."/>
            <person name="Schmutz J."/>
            <person name="Shapiro H."/>
            <person name="Grigoriev I.V."/>
            <person name="Buss L.W."/>
            <person name="Schierwater B."/>
            <person name="Dellaporta S.L."/>
            <person name="Rokhsar D.S."/>
        </authorList>
    </citation>
    <scope>NUCLEOTIDE SEQUENCE [LARGE SCALE GENOMIC DNA]</scope>
    <source>
        <strain evidence="9 10">Grell-BS-1999</strain>
    </source>
</reference>
<dbReference type="Gene3D" id="3.90.870.10">
    <property type="entry name" value="DHBP synthase"/>
    <property type="match status" value="1"/>
</dbReference>
<evidence type="ECO:0000259" key="8">
    <source>
        <dbReference type="PROSITE" id="PS51163"/>
    </source>
</evidence>
<feature type="non-terminal residue" evidence="9">
    <location>
        <position position="1"/>
    </location>
</feature>
<evidence type="ECO:0000256" key="4">
    <source>
        <dbReference type="ARBA" id="ARBA00015492"/>
    </source>
</evidence>
<dbReference type="GeneID" id="6760200"/>